<evidence type="ECO:0000256" key="1">
    <source>
        <dbReference type="ARBA" id="ARBA00022801"/>
    </source>
</evidence>
<gene>
    <name evidence="3" type="ORF">GCM10022419_062430</name>
</gene>
<evidence type="ECO:0000313" key="4">
    <source>
        <dbReference type="Proteomes" id="UP001500630"/>
    </source>
</evidence>
<dbReference type="Proteomes" id="UP001500630">
    <property type="component" value="Unassembled WGS sequence"/>
</dbReference>
<comment type="caution">
    <text evidence="3">The sequence shown here is derived from an EMBL/GenBank/DDBJ whole genome shotgun (WGS) entry which is preliminary data.</text>
</comment>
<dbReference type="EMBL" id="BAABDQ010000015">
    <property type="protein sequence ID" value="GAA3573020.1"/>
    <property type="molecule type" value="Genomic_DNA"/>
</dbReference>
<keyword evidence="4" id="KW-1185">Reference proteome</keyword>
<keyword evidence="1 3" id="KW-0378">Hydrolase</keyword>
<dbReference type="InterPro" id="IPR050300">
    <property type="entry name" value="GDXG_lipolytic_enzyme"/>
</dbReference>
<dbReference type="InterPro" id="IPR029058">
    <property type="entry name" value="AB_hydrolase_fold"/>
</dbReference>
<dbReference type="RefSeq" id="WP_345567284.1">
    <property type="nucleotide sequence ID" value="NZ_BAABDQ010000015.1"/>
</dbReference>
<sequence length="330" mass="34631">MNTMCLIRALAALSGHPIRLSSVAAPADDPDSTLLRVEPTDQIKPGRGTRAHRGIVYAAPARKLRMDILTPRAPGPHPLVLYLPGGGFVTARRAMAARQRRYVAQAGFVVAGIDYRTVKDGATYRDGLTDIAAAVRFLRAHADRYGIDPARIALWGESAGGYLAAMAATDAVHGIAALTGTRVDAVVDVFGACDLATVADGFDPATVAAYTGPGAALPAYLLGPGRALADHPEEVTRADPAGHVTGATPPFLLLHGDDDRVVAPAQTARLHQALRRAGADSTRYVLQGAGHGAMSPNARIWTSTQVMAIIVSFLRARQGAAQDPDDETSR</sequence>
<dbReference type="InterPro" id="IPR049492">
    <property type="entry name" value="BD-FAE-like_dom"/>
</dbReference>
<reference evidence="4" key="1">
    <citation type="journal article" date="2019" name="Int. J. Syst. Evol. Microbiol.">
        <title>The Global Catalogue of Microorganisms (GCM) 10K type strain sequencing project: providing services to taxonomists for standard genome sequencing and annotation.</title>
        <authorList>
            <consortium name="The Broad Institute Genomics Platform"/>
            <consortium name="The Broad Institute Genome Sequencing Center for Infectious Disease"/>
            <person name="Wu L."/>
            <person name="Ma J."/>
        </authorList>
    </citation>
    <scope>NUCLEOTIDE SEQUENCE [LARGE SCALE GENOMIC DNA]</scope>
    <source>
        <strain evidence="4">JCM 17326</strain>
    </source>
</reference>
<dbReference type="PANTHER" id="PTHR48081">
    <property type="entry name" value="AB HYDROLASE SUPERFAMILY PROTEIN C4A8.06C"/>
    <property type="match status" value="1"/>
</dbReference>
<proteinExistence type="predicted"/>
<dbReference type="GO" id="GO:0016787">
    <property type="term" value="F:hydrolase activity"/>
    <property type="evidence" value="ECO:0007669"/>
    <property type="project" value="UniProtKB-KW"/>
</dbReference>
<dbReference type="PANTHER" id="PTHR48081:SF13">
    <property type="entry name" value="ALPHA_BETA HYDROLASE"/>
    <property type="match status" value="1"/>
</dbReference>
<dbReference type="Pfam" id="PF20434">
    <property type="entry name" value="BD-FAE"/>
    <property type="match status" value="1"/>
</dbReference>
<dbReference type="SUPFAM" id="SSF53474">
    <property type="entry name" value="alpha/beta-Hydrolases"/>
    <property type="match status" value="1"/>
</dbReference>
<evidence type="ECO:0000259" key="2">
    <source>
        <dbReference type="Pfam" id="PF20434"/>
    </source>
</evidence>
<dbReference type="Gene3D" id="3.40.50.1820">
    <property type="entry name" value="alpha/beta hydrolase"/>
    <property type="match status" value="1"/>
</dbReference>
<name>A0ABP6XWY6_9ACTN</name>
<evidence type="ECO:0000313" key="3">
    <source>
        <dbReference type="EMBL" id="GAA3573020.1"/>
    </source>
</evidence>
<feature type="domain" description="BD-FAE-like" evidence="2">
    <location>
        <begin position="66"/>
        <end position="274"/>
    </location>
</feature>
<accession>A0ABP6XWY6</accession>
<organism evidence="3 4">
    <name type="scientific">Nonomuraea rosea</name>
    <dbReference type="NCBI Taxonomy" id="638574"/>
    <lineage>
        <taxon>Bacteria</taxon>
        <taxon>Bacillati</taxon>
        <taxon>Actinomycetota</taxon>
        <taxon>Actinomycetes</taxon>
        <taxon>Streptosporangiales</taxon>
        <taxon>Streptosporangiaceae</taxon>
        <taxon>Nonomuraea</taxon>
    </lineage>
</organism>
<protein>
    <submittedName>
        <fullName evidence="3">Alpha/beta hydrolase</fullName>
    </submittedName>
</protein>